<keyword evidence="3" id="KW-1185">Reference proteome</keyword>
<dbReference type="SUPFAM" id="SSF88697">
    <property type="entry name" value="PUA domain-like"/>
    <property type="match status" value="1"/>
</dbReference>
<protein>
    <recommendedName>
        <fullName evidence="1">DUF3850 domain-containing protein</fullName>
    </recommendedName>
</protein>
<dbReference type="Proteomes" id="UP000002985">
    <property type="component" value="Unassembled WGS sequence"/>
</dbReference>
<evidence type="ECO:0000259" key="1">
    <source>
        <dbReference type="Pfam" id="PF12961"/>
    </source>
</evidence>
<feature type="domain" description="DUF3850" evidence="1">
    <location>
        <begin position="3"/>
        <end position="78"/>
    </location>
</feature>
<evidence type="ECO:0000313" key="2">
    <source>
        <dbReference type="EMBL" id="GAB62686.1"/>
    </source>
</evidence>
<dbReference type="InterPro" id="IPR039440">
    <property type="entry name" value="DUF3850"/>
</dbReference>
<gene>
    <name evidence="2" type="ORF">KSU1_C1090</name>
</gene>
<dbReference type="AlphaFoldDB" id="I3ILU1"/>
<dbReference type="OrthoDB" id="1700487at2"/>
<dbReference type="STRING" id="247490.KSU1_C1090"/>
<comment type="caution">
    <text evidence="2">The sequence shown here is derived from an EMBL/GenBank/DDBJ whole genome shotgun (WGS) entry which is preliminary data.</text>
</comment>
<accession>I3ILU1</accession>
<proteinExistence type="predicted"/>
<name>I3ILU1_9BACT</name>
<reference evidence="2 3" key="1">
    <citation type="journal article" date="2012" name="FEBS Lett.">
        <title>Anammox organism KSU-1 expresses a NirK-type copper-containing nitrite reductase instead of a NirS-type with cytochrome cd1.</title>
        <authorList>
            <person name="Hira D."/>
            <person name="Toh H."/>
            <person name="Migita C.T."/>
            <person name="Okubo H."/>
            <person name="Nishiyama T."/>
            <person name="Hattori M."/>
            <person name="Furukawa K."/>
            <person name="Fujii T."/>
        </authorList>
    </citation>
    <scope>NUCLEOTIDE SEQUENCE [LARGE SCALE GENOMIC DNA]</scope>
</reference>
<organism evidence="2 3">
    <name type="scientific">Candidatus Jettenia caeni</name>
    <dbReference type="NCBI Taxonomy" id="247490"/>
    <lineage>
        <taxon>Bacteria</taxon>
        <taxon>Pseudomonadati</taxon>
        <taxon>Planctomycetota</taxon>
        <taxon>Candidatus Brocadiia</taxon>
        <taxon>Candidatus Brocadiales</taxon>
        <taxon>Candidatus Brocadiaceae</taxon>
        <taxon>Candidatus Jettenia</taxon>
    </lineage>
</organism>
<dbReference type="Gene3D" id="2.30.130.30">
    <property type="entry name" value="Hypothetical protein"/>
    <property type="match status" value="1"/>
</dbReference>
<evidence type="ECO:0000313" key="3">
    <source>
        <dbReference type="Proteomes" id="UP000002985"/>
    </source>
</evidence>
<sequence>MITHYLKCWPEYFQAILERKKTFDLRRNDRDYKVGDILVLQEYDIKAERYTGRSTCVGVEYILDVADGLQRGYIIMSIGTVEMKTEG</sequence>
<dbReference type="Pfam" id="PF12961">
    <property type="entry name" value="DUF3850"/>
    <property type="match status" value="1"/>
</dbReference>
<dbReference type="EMBL" id="BAFH01000003">
    <property type="protein sequence ID" value="GAB62686.1"/>
    <property type="molecule type" value="Genomic_DNA"/>
</dbReference>
<dbReference type="InterPro" id="IPR015947">
    <property type="entry name" value="PUA-like_sf"/>
</dbReference>